<dbReference type="InterPro" id="IPR016032">
    <property type="entry name" value="Sig_transdc_resp-reg_C-effctor"/>
</dbReference>
<proteinExistence type="predicted"/>
<feature type="region of interest" description="Disordered" evidence="3">
    <location>
        <begin position="118"/>
        <end position="139"/>
    </location>
</feature>
<keyword evidence="1" id="KW-0547">Nucleotide-binding</keyword>
<dbReference type="EMBL" id="JBITGY010000004">
    <property type="protein sequence ID" value="MFI6499188.1"/>
    <property type="molecule type" value="Genomic_DNA"/>
</dbReference>
<dbReference type="PANTHER" id="PTHR16305:SF35">
    <property type="entry name" value="TRANSCRIPTIONAL ACTIVATOR DOMAIN"/>
    <property type="match status" value="1"/>
</dbReference>
<dbReference type="PROSITE" id="PS50043">
    <property type="entry name" value="HTH_LUXR_2"/>
    <property type="match status" value="1"/>
</dbReference>
<evidence type="ECO:0000313" key="6">
    <source>
        <dbReference type="Proteomes" id="UP001612741"/>
    </source>
</evidence>
<name>A0ABW7YV90_9ACTN</name>
<keyword evidence="2" id="KW-0067">ATP-binding</keyword>
<dbReference type="Pfam" id="PF00196">
    <property type="entry name" value="GerE"/>
    <property type="match status" value="1"/>
</dbReference>
<dbReference type="RefSeq" id="WP_397082403.1">
    <property type="nucleotide sequence ID" value="NZ_JBITGY010000004.1"/>
</dbReference>
<dbReference type="SUPFAM" id="SSF46894">
    <property type="entry name" value="C-terminal effector domain of the bipartite response regulators"/>
    <property type="match status" value="1"/>
</dbReference>
<feature type="compositionally biased region" description="Low complexity" evidence="3">
    <location>
        <begin position="119"/>
        <end position="134"/>
    </location>
</feature>
<dbReference type="PANTHER" id="PTHR16305">
    <property type="entry name" value="TESTICULAR SOLUBLE ADENYLYL CYCLASE"/>
    <property type="match status" value="1"/>
</dbReference>
<evidence type="ECO:0000256" key="1">
    <source>
        <dbReference type="ARBA" id="ARBA00022741"/>
    </source>
</evidence>
<protein>
    <submittedName>
        <fullName evidence="5">AAA family ATPase</fullName>
    </submittedName>
</protein>
<dbReference type="Pfam" id="PF13191">
    <property type="entry name" value="AAA_16"/>
    <property type="match status" value="1"/>
</dbReference>
<evidence type="ECO:0000256" key="3">
    <source>
        <dbReference type="SAM" id="MobiDB-lite"/>
    </source>
</evidence>
<dbReference type="SMART" id="SM00421">
    <property type="entry name" value="HTH_LUXR"/>
    <property type="match status" value="1"/>
</dbReference>
<dbReference type="PRINTS" id="PR00038">
    <property type="entry name" value="HTHLUXR"/>
</dbReference>
<feature type="domain" description="HTH luxR-type" evidence="4">
    <location>
        <begin position="842"/>
        <end position="905"/>
    </location>
</feature>
<dbReference type="InterPro" id="IPR041664">
    <property type="entry name" value="AAA_16"/>
</dbReference>
<dbReference type="InterPro" id="IPR036388">
    <property type="entry name" value="WH-like_DNA-bd_sf"/>
</dbReference>
<evidence type="ECO:0000256" key="2">
    <source>
        <dbReference type="ARBA" id="ARBA00022840"/>
    </source>
</evidence>
<comment type="caution">
    <text evidence="5">The sequence shown here is derived from an EMBL/GenBank/DDBJ whole genome shotgun (WGS) entry which is preliminary data.</text>
</comment>
<gene>
    <name evidence="5" type="ORF">ACIBG2_17515</name>
</gene>
<dbReference type="SUPFAM" id="SSF52540">
    <property type="entry name" value="P-loop containing nucleoside triphosphate hydrolases"/>
    <property type="match status" value="1"/>
</dbReference>
<accession>A0ABW7YV90</accession>
<organism evidence="5 6">
    <name type="scientific">Nonomuraea typhae</name>
    <dbReference type="NCBI Taxonomy" id="2603600"/>
    <lineage>
        <taxon>Bacteria</taxon>
        <taxon>Bacillati</taxon>
        <taxon>Actinomycetota</taxon>
        <taxon>Actinomycetes</taxon>
        <taxon>Streptosporangiales</taxon>
        <taxon>Streptosporangiaceae</taxon>
        <taxon>Nonomuraea</taxon>
    </lineage>
</organism>
<evidence type="ECO:0000313" key="5">
    <source>
        <dbReference type="EMBL" id="MFI6499188.1"/>
    </source>
</evidence>
<keyword evidence="6" id="KW-1185">Reference proteome</keyword>
<dbReference type="CDD" id="cd06170">
    <property type="entry name" value="LuxR_C_like"/>
    <property type="match status" value="1"/>
</dbReference>
<dbReference type="InterPro" id="IPR027417">
    <property type="entry name" value="P-loop_NTPase"/>
</dbReference>
<dbReference type="Proteomes" id="UP001612741">
    <property type="component" value="Unassembled WGS sequence"/>
</dbReference>
<evidence type="ECO:0000259" key="4">
    <source>
        <dbReference type="PROSITE" id="PS50043"/>
    </source>
</evidence>
<dbReference type="InterPro" id="IPR000792">
    <property type="entry name" value="Tscrpt_reg_LuxR_C"/>
</dbReference>
<dbReference type="Gene3D" id="1.10.10.10">
    <property type="entry name" value="Winged helix-like DNA-binding domain superfamily/Winged helix DNA-binding domain"/>
    <property type="match status" value="1"/>
</dbReference>
<reference evidence="5 6" key="1">
    <citation type="submission" date="2024-10" db="EMBL/GenBank/DDBJ databases">
        <title>The Natural Products Discovery Center: Release of the First 8490 Sequenced Strains for Exploring Actinobacteria Biosynthetic Diversity.</title>
        <authorList>
            <person name="Kalkreuter E."/>
            <person name="Kautsar S.A."/>
            <person name="Yang D."/>
            <person name="Bader C.D."/>
            <person name="Teijaro C.N."/>
            <person name="Fluegel L."/>
            <person name="Davis C.M."/>
            <person name="Simpson J.R."/>
            <person name="Lauterbach L."/>
            <person name="Steele A.D."/>
            <person name="Gui C."/>
            <person name="Meng S."/>
            <person name="Li G."/>
            <person name="Viehrig K."/>
            <person name="Ye F."/>
            <person name="Su P."/>
            <person name="Kiefer A.F."/>
            <person name="Nichols A."/>
            <person name="Cepeda A.J."/>
            <person name="Yan W."/>
            <person name="Fan B."/>
            <person name="Jiang Y."/>
            <person name="Adhikari A."/>
            <person name="Zheng C.-J."/>
            <person name="Schuster L."/>
            <person name="Cowan T.M."/>
            <person name="Smanski M.J."/>
            <person name="Chevrette M.G."/>
            <person name="De Carvalho L.P.S."/>
            <person name="Shen B."/>
        </authorList>
    </citation>
    <scope>NUCLEOTIDE SEQUENCE [LARGE SCALE GENOMIC DNA]</scope>
    <source>
        <strain evidence="5 6">NPDC050545</strain>
    </source>
</reference>
<sequence>MPRISKVSGSDTGTEVLHGRHAEQAALAALVEEALAGRSGALVVRGEAGIGKSALLEWAGERAEAAGLRVVRVTGIEAEADLAFAGLAGVLWPLQSRLDRLPKPQALALRSVLGGPADGGSAAEESADGGSAAKESADDPTDRFKIGLAVLTLLADLAEERPVYCLVDDAQWLDRASADALTFAARRLGADGVAMVFAGREEGFAAPGLAEVRPARLGEDDAVRLLGAYGVAPAVRGRVLAEAEGNPLALREFAAVAREGSGVEPLPVADRVLAAFRERIAELPERTQTMLLLAAASAGSGTRAVLAAGEVLGVGLGDLQPAERAGLIRVSDTGIAFRHPLIATAAYRGMTMARRVAVHRALAETAIDPDTRALHLPLMTLTPDEAVAGELVAAGERARRRTACATAGSLYGQAARLTPDPGTRAARLAEAAALALSGGEVDRAADLADQVRGSTAARMPLAAAARVRAAVEFERGDPADAAAILVESAADGLPREEAAGMLRTAAEYAWFAAVPDAVTAAAQRLDALGEPDPAVRGLAALIAGDYPTGVGLLRKSAPEDGGVRMRAVHHAWITGDDAAALARASAEVARCRRYGLVGALPDVLQVLAQVQVVVGAHRDAEASAAEAAAIARDTGARQRAWQLDTVVARIAAVEGDEERCLELTGLSTGTGRVAADTMVSLLDLGLGRPEEALKRLLTAWRGPGGHAGVLMGATGDLVEAAVRAGEQERADEPLRRFRAWAAAGGQPWALSMAERCLALLSEDEAHFARAVRLHEGTSRPFERARTELLYGEWLRRARRRADARDLLEPALETFDRLRARPWAERARAELRAAGGSASAPAAAALLDRLTPQELQVVRLAAEGASSREIGAKLFLSPRTVEYHLYKAYPKLGVSSRRELNRLDLG</sequence>